<dbReference type="AlphaFoldDB" id="A0A8J8GQF2"/>
<dbReference type="Pfam" id="PF13382">
    <property type="entry name" value="Adenine_deam_C"/>
    <property type="match status" value="1"/>
</dbReference>
<sequence>MNELQPIALEREGATAELVVANGRVYVSNRREFLERDVAVVGDRIAALLTDARSVIGPDTTVVDASDRVVLPGLIDAHTHADIQVTPERAAPAILTGGTTSIVTETSGLGLLFGSRGVELTLERTADLPVTAYLTLPPQWFVDTFEPERGDDADLEAFVDLLERERVVGVGEIDWIHVVDRESPVERLYDRARDADATIVGHGAGCRGDSLRAFATVVDNDHEAIEADGIRERAEHGIHVVGRCGSNRDDIDALAAAAPDLDHGSVSLSTDGVWPADLVDGVGMADVVRRAIEAGVPERDAIDAATRNPAEHFGLEGRGVVAPGAFADLLVVDDLESMTVQTVVADGAVVVVDGTPAVEPRTDPYPDSVTDTVSVDCDADRFTAPLEAAPDGVVRAMEVGRGLVTTETTAEPAVIEAGERGDGAAATDARLGPDPDADVLTATLIDRDPATDDRAFTGFLVGYGLERGAVATTAVWETPGLATVAADADDAVVAAERVAELGGGFAVARDGAIVADLPMPVGATAADAAVEDVAAGVEALEATLRESGGDVADPLLTVQTLTFVGVPTLKLTASGYADVLGRSRVGLEPTADPES</sequence>
<evidence type="ECO:0000259" key="5">
    <source>
        <dbReference type="Pfam" id="PF01979"/>
    </source>
</evidence>
<dbReference type="InterPro" id="IPR006680">
    <property type="entry name" value="Amidohydro-rel"/>
</dbReference>
<evidence type="ECO:0000313" key="8">
    <source>
        <dbReference type="Proteomes" id="UP000728647"/>
    </source>
</evidence>
<keyword evidence="3" id="KW-0378">Hydrolase</keyword>
<dbReference type="SUPFAM" id="SSF51556">
    <property type="entry name" value="Metallo-dependent hydrolases"/>
    <property type="match status" value="1"/>
</dbReference>
<dbReference type="InterPro" id="IPR026912">
    <property type="entry name" value="Adenine_deam_C"/>
</dbReference>
<feature type="domain" description="Amidohydrolase-related" evidence="5">
    <location>
        <begin position="69"/>
        <end position="350"/>
    </location>
</feature>
<name>A0A8J8GQF2_9EURY</name>
<dbReference type="Pfam" id="PF01979">
    <property type="entry name" value="Amidohydro_1"/>
    <property type="match status" value="1"/>
</dbReference>
<protein>
    <recommendedName>
        <fullName evidence="2">adenine deaminase</fullName>
        <ecNumber evidence="2">3.5.4.2</ecNumber>
    </recommendedName>
</protein>
<dbReference type="PANTHER" id="PTHR11113:SF2">
    <property type="entry name" value="ADENINE DEAMINASE"/>
    <property type="match status" value="1"/>
</dbReference>
<comment type="catalytic activity">
    <reaction evidence="4">
        <text>adenine + H2O + H(+) = hypoxanthine + NH4(+)</text>
        <dbReference type="Rhea" id="RHEA:23688"/>
        <dbReference type="ChEBI" id="CHEBI:15377"/>
        <dbReference type="ChEBI" id="CHEBI:15378"/>
        <dbReference type="ChEBI" id="CHEBI:16708"/>
        <dbReference type="ChEBI" id="CHEBI:17368"/>
        <dbReference type="ChEBI" id="CHEBI:28938"/>
        <dbReference type="EC" id="3.5.4.2"/>
    </reaction>
</comment>
<comment type="caution">
    <text evidence="7">The sequence shown here is derived from an EMBL/GenBank/DDBJ whole genome shotgun (WGS) entry which is preliminary data.</text>
</comment>
<dbReference type="EMBL" id="JABURA010000001">
    <property type="protein sequence ID" value="NUB92589.1"/>
    <property type="molecule type" value="Genomic_DNA"/>
</dbReference>
<dbReference type="PANTHER" id="PTHR11113">
    <property type="entry name" value="N-ACETYLGLUCOSAMINE-6-PHOSPHATE DEACETYLASE"/>
    <property type="match status" value="1"/>
</dbReference>
<dbReference type="SUPFAM" id="SSF51338">
    <property type="entry name" value="Composite domain of metallo-dependent hydrolases"/>
    <property type="match status" value="1"/>
</dbReference>
<dbReference type="InterPro" id="IPR011059">
    <property type="entry name" value="Metal-dep_hydrolase_composite"/>
</dbReference>
<organism evidence="7 8">
    <name type="scientific">Haloterrigena gelatinilytica</name>
    <dbReference type="NCBI Taxonomy" id="2741724"/>
    <lineage>
        <taxon>Archaea</taxon>
        <taxon>Methanobacteriati</taxon>
        <taxon>Methanobacteriota</taxon>
        <taxon>Stenosarchaea group</taxon>
        <taxon>Halobacteria</taxon>
        <taxon>Halobacteriales</taxon>
        <taxon>Natrialbaceae</taxon>
        <taxon>Haloterrigena</taxon>
    </lineage>
</organism>
<evidence type="ECO:0000256" key="4">
    <source>
        <dbReference type="ARBA" id="ARBA00047720"/>
    </source>
</evidence>
<evidence type="ECO:0000256" key="2">
    <source>
        <dbReference type="ARBA" id="ARBA00012782"/>
    </source>
</evidence>
<evidence type="ECO:0000256" key="1">
    <source>
        <dbReference type="ARBA" id="ARBA00006773"/>
    </source>
</evidence>
<dbReference type="Proteomes" id="UP000728647">
    <property type="component" value="Unassembled WGS sequence"/>
</dbReference>
<proteinExistence type="inferred from homology"/>
<accession>A0A8J8GQF2</accession>
<feature type="domain" description="Adenine deaminase C-terminal" evidence="6">
    <location>
        <begin position="428"/>
        <end position="579"/>
    </location>
</feature>
<dbReference type="GO" id="GO:0000034">
    <property type="term" value="F:adenine deaminase activity"/>
    <property type="evidence" value="ECO:0007669"/>
    <property type="project" value="UniProtKB-EC"/>
</dbReference>
<evidence type="ECO:0000259" key="6">
    <source>
        <dbReference type="Pfam" id="PF13382"/>
    </source>
</evidence>
<dbReference type="EC" id="3.5.4.2" evidence="2"/>
<evidence type="ECO:0000256" key="3">
    <source>
        <dbReference type="ARBA" id="ARBA00022801"/>
    </source>
</evidence>
<reference evidence="7" key="1">
    <citation type="submission" date="2020-06" db="EMBL/GenBank/DDBJ databases">
        <title>Haloterrigena sp. nov., an extremely halophilic archaeon isolated from a saline sediment.</title>
        <authorList>
            <person name="Liu B.-B."/>
        </authorList>
    </citation>
    <scope>NUCLEOTIDE SEQUENCE</scope>
    <source>
        <strain evidence="7">SYSU A121-1</strain>
    </source>
</reference>
<dbReference type="Gene3D" id="3.20.20.140">
    <property type="entry name" value="Metal-dependent hydrolases"/>
    <property type="match status" value="1"/>
</dbReference>
<gene>
    <name evidence="7" type="ORF">HT576_16390</name>
</gene>
<dbReference type="Gene3D" id="2.30.40.10">
    <property type="entry name" value="Urease, subunit C, domain 1"/>
    <property type="match status" value="1"/>
</dbReference>
<dbReference type="InterPro" id="IPR032466">
    <property type="entry name" value="Metal_Hydrolase"/>
</dbReference>
<comment type="similarity">
    <text evidence="1">Belongs to the metallo-dependent hydrolases superfamily. Adenine deaminase family.</text>
</comment>
<dbReference type="OrthoDB" id="24954at2157"/>
<dbReference type="RefSeq" id="WP_174702575.1">
    <property type="nucleotide sequence ID" value="NZ_JABURA010000001.1"/>
</dbReference>
<evidence type="ECO:0000313" key="7">
    <source>
        <dbReference type="EMBL" id="NUB92589.1"/>
    </source>
</evidence>